<dbReference type="SUPFAM" id="SSF109854">
    <property type="entry name" value="DinB/YfiT-like putative metalloenzymes"/>
    <property type="match status" value="1"/>
</dbReference>
<dbReference type="NCBIfam" id="TIGR03083">
    <property type="entry name" value="maleylpyruvate isomerase family mycothiol-dependent enzyme"/>
    <property type="match status" value="1"/>
</dbReference>
<dbReference type="AlphaFoldDB" id="A0A3M9MJP8"/>
<keyword evidence="3" id="KW-1185">Reference proteome</keyword>
<dbReference type="Pfam" id="PF11716">
    <property type="entry name" value="MDMPI_N"/>
    <property type="match status" value="1"/>
</dbReference>
<dbReference type="RefSeq" id="WP_123269613.1">
    <property type="nucleotide sequence ID" value="NZ_RJJQ01000001.1"/>
</dbReference>
<organism evidence="2 3">
    <name type="scientific">Flexivirga caeni</name>
    <dbReference type="NCBI Taxonomy" id="2294115"/>
    <lineage>
        <taxon>Bacteria</taxon>
        <taxon>Bacillati</taxon>
        <taxon>Actinomycetota</taxon>
        <taxon>Actinomycetes</taxon>
        <taxon>Micrococcales</taxon>
        <taxon>Dermacoccaceae</taxon>
        <taxon>Flexivirga</taxon>
    </lineage>
</organism>
<dbReference type="OrthoDB" id="154293at2"/>
<dbReference type="InterPro" id="IPR017517">
    <property type="entry name" value="Maleyloyr_isom"/>
</dbReference>
<gene>
    <name evidence="2" type="ORF">EFY87_01920</name>
</gene>
<comment type="caution">
    <text evidence="2">The sequence shown here is derived from an EMBL/GenBank/DDBJ whole genome shotgun (WGS) entry which is preliminary data.</text>
</comment>
<evidence type="ECO:0000313" key="2">
    <source>
        <dbReference type="EMBL" id="RNI25405.1"/>
    </source>
</evidence>
<reference evidence="2 3" key="1">
    <citation type="submission" date="2018-11" db="EMBL/GenBank/DDBJ databases">
        <title>Draft genome of Simplicispira Flexivirga sp. BO-16.</title>
        <authorList>
            <person name="Im W.T."/>
        </authorList>
    </citation>
    <scope>NUCLEOTIDE SEQUENCE [LARGE SCALE GENOMIC DNA]</scope>
    <source>
        <strain evidence="2 3">BO-16</strain>
    </source>
</reference>
<keyword evidence="2" id="KW-0413">Isomerase</keyword>
<feature type="domain" description="Mycothiol-dependent maleylpyruvate isomerase metal-binding" evidence="1">
    <location>
        <begin position="24"/>
        <end position="156"/>
    </location>
</feature>
<evidence type="ECO:0000259" key="1">
    <source>
        <dbReference type="Pfam" id="PF11716"/>
    </source>
</evidence>
<proteinExistence type="predicted"/>
<evidence type="ECO:0000313" key="3">
    <source>
        <dbReference type="Proteomes" id="UP000271678"/>
    </source>
</evidence>
<accession>A0A3M9MJP8</accession>
<keyword evidence="2" id="KW-0670">Pyruvate</keyword>
<dbReference type="Gene3D" id="1.20.120.450">
    <property type="entry name" value="dinb family like domain"/>
    <property type="match status" value="1"/>
</dbReference>
<dbReference type="InterPro" id="IPR024344">
    <property type="entry name" value="MDMPI_metal-binding"/>
</dbReference>
<dbReference type="GO" id="GO:0016853">
    <property type="term" value="F:isomerase activity"/>
    <property type="evidence" value="ECO:0007669"/>
    <property type="project" value="UniProtKB-KW"/>
</dbReference>
<protein>
    <submittedName>
        <fullName evidence="2">Maleylpyruvate isomerase family mycothiol-dependent enzyme</fullName>
    </submittedName>
</protein>
<dbReference type="GO" id="GO:0046872">
    <property type="term" value="F:metal ion binding"/>
    <property type="evidence" value="ECO:0007669"/>
    <property type="project" value="InterPro"/>
</dbReference>
<dbReference type="EMBL" id="RJJQ01000001">
    <property type="protein sequence ID" value="RNI25405.1"/>
    <property type="molecule type" value="Genomic_DNA"/>
</dbReference>
<dbReference type="Proteomes" id="UP000271678">
    <property type="component" value="Unassembled WGS sequence"/>
</dbReference>
<dbReference type="InterPro" id="IPR034660">
    <property type="entry name" value="DinB/YfiT-like"/>
</dbReference>
<name>A0A3M9MJP8_9MICO</name>
<sequence length="295" mass="31735">MSTRPLPPETLDELVAAYAGTAQAVLDLGLTCRPEDFGKPTQCPGWTVKDQISHVVGLESGFVTGEFNQVEVPEYPWIRSDFGRFMEQAVEERRSRTGHEVVQELAHVLPRRLRALRDPGNTLDTPVTPVLGGLATLGEQLPVRIIDIWCHEQDLREALGRPGNLDSPAAAAFVNTVLQAFPARAAKAGLQPGTSVIIESTGPVLAREGVRITPKPDGTLWGESLFSGQAHVDETDETTGEVIIVPKGSITTIRLTTEALTRRGAGRVPTADLRYTVDGDPSVAAAVLNRLAVTP</sequence>